<sequence length="281" mass="31677">MERQEFPEFDRPWRTVDWGGRDQLETFLRDFQISNPEVSHLRILLHGDTGAGVSSFVNSVGSVFQHRITVRAPAAPNTMLSCTKRFKSYGIRSCDGGRLPFILSDVMGLQDGDESGIHPDDVMNALMGHVQENYVFNPISPLTAEDPHYISNPALNDKAHCLVSVLSATHVCLLGNSITRALRSIRFRASDLDVPHMVVLTHVDEACALVRKDLRAIYESRRVKEKMQCCSNILGIPLNQIFPVKNYHEELDTNNDMDVLILQAMKQIINCANDYVNDLRQ</sequence>
<accession>A0ACC5XQP4</accession>
<dbReference type="EMBL" id="CM040479">
    <property type="protein sequence ID" value="MCI4393502.1"/>
    <property type="molecule type" value="Genomic_DNA"/>
</dbReference>
<organism evidence="1 2">
    <name type="scientific">Pangasianodon gigas</name>
    <name type="common">Mekong giant catfish</name>
    <name type="synonym">Pangasius gigas</name>
    <dbReference type="NCBI Taxonomy" id="30993"/>
    <lineage>
        <taxon>Eukaryota</taxon>
        <taxon>Metazoa</taxon>
        <taxon>Chordata</taxon>
        <taxon>Craniata</taxon>
        <taxon>Vertebrata</taxon>
        <taxon>Euteleostomi</taxon>
        <taxon>Actinopterygii</taxon>
        <taxon>Neopterygii</taxon>
        <taxon>Teleostei</taxon>
        <taxon>Ostariophysi</taxon>
        <taxon>Siluriformes</taxon>
        <taxon>Pangasiidae</taxon>
        <taxon>Pangasianodon</taxon>
    </lineage>
</organism>
<dbReference type="Proteomes" id="UP000829447">
    <property type="component" value="Linkage Group LG26"/>
</dbReference>
<proteinExistence type="predicted"/>
<name>A0ACC5XQP4_PANGG</name>
<keyword evidence="2" id="KW-1185">Reference proteome</keyword>
<evidence type="ECO:0000313" key="1">
    <source>
        <dbReference type="EMBL" id="MCI4393502.1"/>
    </source>
</evidence>
<reference evidence="1 2" key="1">
    <citation type="journal article" date="2022" name="bioRxiv">
        <title>An ancient truncated duplication of the anti-Mullerian hormone receptor type 2 gene is a potential conserved master sex determinant in the Pangasiidae catfish family.</title>
        <authorList>
            <person name="Wen M."/>
            <person name="Pan Q."/>
            <person name="Jouanno E."/>
            <person name="Montfort J."/>
            <person name="Zahm M."/>
            <person name="Cabau C."/>
            <person name="Klopp C."/>
            <person name="Iampietro C."/>
            <person name="Roques C."/>
            <person name="Bouchez O."/>
            <person name="Castinel A."/>
            <person name="Donnadieu C."/>
            <person name="Parrinello H."/>
            <person name="Poncet C."/>
            <person name="Belmonte E."/>
            <person name="Gautier V."/>
            <person name="Avarre J.-C."/>
            <person name="Dugue R."/>
            <person name="Gustiano R."/>
            <person name="Ha T.T.T."/>
            <person name="Campet M."/>
            <person name="Sriphairoj K."/>
            <person name="Ribolli J."/>
            <person name="de Almeida F.L."/>
            <person name="Desvignes T."/>
            <person name="Postlethwait J.H."/>
            <person name="Bucao C.F."/>
            <person name="Robinson-Rechavi M."/>
            <person name="Bobe J."/>
            <person name="Herpin A."/>
            <person name="Guiguen Y."/>
        </authorList>
    </citation>
    <scope>NUCLEOTIDE SEQUENCE [LARGE SCALE GENOMIC DNA]</scope>
    <source>
        <strain evidence="1">YG-Dec2019</strain>
    </source>
</reference>
<evidence type="ECO:0000313" key="2">
    <source>
        <dbReference type="Proteomes" id="UP000829447"/>
    </source>
</evidence>
<comment type="caution">
    <text evidence="1">The sequence shown here is derived from an EMBL/GenBank/DDBJ whole genome shotgun (WGS) entry which is preliminary data.</text>
</comment>
<protein>
    <submittedName>
        <fullName evidence="1">Uncharacterized protein</fullName>
    </submittedName>
</protein>
<gene>
    <name evidence="1" type="ORF">PGIGA_G00158200</name>
</gene>